<comment type="caution">
    <text evidence="7">The sequence shown here is derived from an EMBL/GenBank/DDBJ whole genome shotgun (WGS) entry which is preliminary data.</text>
</comment>
<dbReference type="EMBL" id="NSIT01000023">
    <property type="protein sequence ID" value="PJE80300.1"/>
    <property type="molecule type" value="Genomic_DNA"/>
</dbReference>
<dbReference type="GO" id="GO:0008909">
    <property type="term" value="F:isochorismate synthase activity"/>
    <property type="evidence" value="ECO:0007669"/>
    <property type="project" value="UniProtKB-EC"/>
</dbReference>
<evidence type="ECO:0000256" key="3">
    <source>
        <dbReference type="ARBA" id="ARBA00012824"/>
    </source>
</evidence>
<proteinExistence type="inferred from homology"/>
<dbReference type="SUPFAM" id="SSF56322">
    <property type="entry name" value="ADC synthase"/>
    <property type="match status" value="1"/>
</dbReference>
<evidence type="ECO:0000313" key="7">
    <source>
        <dbReference type="EMBL" id="PJE80300.1"/>
    </source>
</evidence>
<protein>
    <recommendedName>
        <fullName evidence="3">isochorismate synthase</fullName>
        <ecNumber evidence="3">5.4.4.2</ecNumber>
    </recommendedName>
    <alternativeName>
        <fullName evidence="5">Isochorismate mutase</fullName>
    </alternativeName>
</protein>
<name>A0A2H9TAN2_9ZZZZ</name>
<dbReference type="EC" id="5.4.4.2" evidence="3"/>
<comment type="catalytic activity">
    <reaction evidence="1">
        <text>chorismate = isochorismate</text>
        <dbReference type="Rhea" id="RHEA:18985"/>
        <dbReference type="ChEBI" id="CHEBI:29748"/>
        <dbReference type="ChEBI" id="CHEBI:29780"/>
        <dbReference type="EC" id="5.4.4.2"/>
    </reaction>
</comment>
<keyword evidence="4 7" id="KW-0413">Isomerase</keyword>
<sequence length="457" mass="52540">MTKDTLWLAPLIKQLKGLSGQKFPHGFSCRVACSVDPVEMTHWLSIQNIPLKSFWRNRKGNLSIAGLGQAWEYRLHHRNDIAPCFRQISQLLKNNSTDLSPLQCLGFIAFSDQQQCTWESFGYGHFFLPAIELRKNTWGYQLACHLFYDNPQQWQTMINKRVEQLSHLDWSTTSKKHHSCALTPAGYIPDETQWQHLMTQSQQAFRDKQFRKVVLSRESRFSFDGTLSPWEILRRWHEANPYSYTYAFQETPGHVFFGCSPESLFHRRGLSITTEALAGTISRGTDRYTDQEKADYLLSDPKNITENRLVLDDIKQRLNPVCTHLKADKTHSLLKLKNLQHLRYLIRGRLIPDVKDEDLIRILHPTPAIGGLPREQAMAFIHREEPYARGLYAGICGIVGLNDTELNVSIRCARLAPGKLSLYSGAGIIPASRSLDEWEELDNKISTIRHILHTICT</sequence>
<dbReference type="InterPro" id="IPR015890">
    <property type="entry name" value="Chorismate_C"/>
</dbReference>
<comment type="similarity">
    <text evidence="2">Belongs to the isochorismate synthase family.</text>
</comment>
<feature type="domain" description="Chorismate-utilising enzyme C-terminal" evidence="6">
    <location>
        <begin position="191"/>
        <end position="444"/>
    </location>
</feature>
<organism evidence="7">
    <name type="scientific">invertebrate metagenome</name>
    <dbReference type="NCBI Taxonomy" id="1711999"/>
    <lineage>
        <taxon>unclassified sequences</taxon>
        <taxon>metagenomes</taxon>
        <taxon>organismal metagenomes</taxon>
    </lineage>
</organism>
<dbReference type="PANTHER" id="PTHR42839:SF2">
    <property type="entry name" value="ISOCHORISMATE SYNTHASE ENTC"/>
    <property type="match status" value="1"/>
</dbReference>
<accession>A0A2H9TAN2</accession>
<reference evidence="7" key="1">
    <citation type="journal article" date="2017" name="Appl. Environ. Microbiol.">
        <title>Molecular characterization of an Endozoicomonas-like organism causing infection in king scallop Pecten maximus L.</title>
        <authorList>
            <person name="Cano I."/>
            <person name="van Aerle R."/>
            <person name="Ross S."/>
            <person name="Verner-Jeffreys D.W."/>
            <person name="Paley R.K."/>
            <person name="Rimmer G."/>
            <person name="Ryder D."/>
            <person name="Hooper P."/>
            <person name="Stone D."/>
            <person name="Feist S.W."/>
        </authorList>
    </citation>
    <scope>NUCLEOTIDE SEQUENCE</scope>
</reference>
<dbReference type="Gene3D" id="3.60.120.10">
    <property type="entry name" value="Anthranilate synthase"/>
    <property type="match status" value="1"/>
</dbReference>
<evidence type="ECO:0000256" key="2">
    <source>
        <dbReference type="ARBA" id="ARBA00005297"/>
    </source>
</evidence>
<dbReference type="NCBIfam" id="TIGR00543">
    <property type="entry name" value="isochor_syn"/>
    <property type="match status" value="1"/>
</dbReference>
<dbReference type="PANTHER" id="PTHR42839">
    <property type="entry name" value="ISOCHORISMATE SYNTHASE ENTC"/>
    <property type="match status" value="1"/>
</dbReference>
<evidence type="ECO:0000256" key="5">
    <source>
        <dbReference type="ARBA" id="ARBA00041564"/>
    </source>
</evidence>
<dbReference type="AlphaFoldDB" id="A0A2H9TAN2"/>
<dbReference type="Pfam" id="PF00425">
    <property type="entry name" value="Chorismate_bind"/>
    <property type="match status" value="1"/>
</dbReference>
<gene>
    <name evidence="7" type="primary">menF</name>
    <name evidence="7" type="ORF">CI610_00727</name>
</gene>
<dbReference type="InterPro" id="IPR005801">
    <property type="entry name" value="ADC_synthase"/>
</dbReference>
<dbReference type="InterPro" id="IPR004561">
    <property type="entry name" value="IsoChor_synthase"/>
</dbReference>
<evidence type="ECO:0000256" key="4">
    <source>
        <dbReference type="ARBA" id="ARBA00023235"/>
    </source>
</evidence>
<evidence type="ECO:0000256" key="1">
    <source>
        <dbReference type="ARBA" id="ARBA00000799"/>
    </source>
</evidence>
<evidence type="ECO:0000259" key="6">
    <source>
        <dbReference type="Pfam" id="PF00425"/>
    </source>
</evidence>